<sequence length="71" mass="7455">MDEWGYSVGILGGGMGGGGVDGMEVGGAGTIDRQKQRAGEEDRETEREGDEEYLIGGSGGSHWWFVLGCSD</sequence>
<evidence type="ECO:0000313" key="2">
    <source>
        <dbReference type="EMBL" id="CAK9138226.1"/>
    </source>
</evidence>
<dbReference type="EMBL" id="CAUOFW020000870">
    <property type="protein sequence ID" value="CAK9138226.1"/>
    <property type="molecule type" value="Genomic_DNA"/>
</dbReference>
<organism evidence="2 3">
    <name type="scientific">Ilex paraguariensis</name>
    <name type="common">yerba mate</name>
    <dbReference type="NCBI Taxonomy" id="185542"/>
    <lineage>
        <taxon>Eukaryota</taxon>
        <taxon>Viridiplantae</taxon>
        <taxon>Streptophyta</taxon>
        <taxon>Embryophyta</taxon>
        <taxon>Tracheophyta</taxon>
        <taxon>Spermatophyta</taxon>
        <taxon>Magnoliopsida</taxon>
        <taxon>eudicotyledons</taxon>
        <taxon>Gunneridae</taxon>
        <taxon>Pentapetalae</taxon>
        <taxon>asterids</taxon>
        <taxon>campanulids</taxon>
        <taxon>Aquifoliales</taxon>
        <taxon>Aquifoliaceae</taxon>
        <taxon>Ilex</taxon>
    </lineage>
</organism>
<dbReference type="AlphaFoldDB" id="A0ABC8QZP5"/>
<name>A0ABC8QZP5_9AQUA</name>
<gene>
    <name evidence="2" type="ORF">ILEXP_LOCUS5327</name>
</gene>
<dbReference type="Proteomes" id="UP001642360">
    <property type="component" value="Unassembled WGS sequence"/>
</dbReference>
<keyword evidence="3" id="KW-1185">Reference proteome</keyword>
<evidence type="ECO:0000256" key="1">
    <source>
        <dbReference type="SAM" id="MobiDB-lite"/>
    </source>
</evidence>
<protein>
    <submittedName>
        <fullName evidence="2">Uncharacterized protein</fullName>
    </submittedName>
</protein>
<feature type="region of interest" description="Disordered" evidence="1">
    <location>
        <begin position="21"/>
        <end position="54"/>
    </location>
</feature>
<proteinExistence type="predicted"/>
<feature type="compositionally biased region" description="Basic and acidic residues" evidence="1">
    <location>
        <begin position="32"/>
        <end position="46"/>
    </location>
</feature>
<accession>A0ABC8QZP5</accession>
<evidence type="ECO:0000313" key="3">
    <source>
        <dbReference type="Proteomes" id="UP001642360"/>
    </source>
</evidence>
<comment type="caution">
    <text evidence="2">The sequence shown here is derived from an EMBL/GenBank/DDBJ whole genome shotgun (WGS) entry which is preliminary data.</text>
</comment>
<reference evidence="2 3" key="1">
    <citation type="submission" date="2024-02" db="EMBL/GenBank/DDBJ databases">
        <authorList>
            <person name="Vignale AGUSTIN F."/>
            <person name="Sosa J E."/>
            <person name="Modenutti C."/>
        </authorList>
    </citation>
    <scope>NUCLEOTIDE SEQUENCE [LARGE SCALE GENOMIC DNA]</scope>
</reference>